<evidence type="ECO:0000313" key="2">
    <source>
        <dbReference type="Proteomes" id="UP000614058"/>
    </source>
</evidence>
<evidence type="ECO:0000313" key="1">
    <source>
        <dbReference type="EMBL" id="MBK0395172.1"/>
    </source>
</evidence>
<organism evidence="1 2">
    <name type="scientific">Kingella bonacorsii</name>
    <dbReference type="NCBI Taxonomy" id="2796361"/>
    <lineage>
        <taxon>Bacteria</taxon>
        <taxon>Pseudomonadati</taxon>
        <taxon>Pseudomonadota</taxon>
        <taxon>Betaproteobacteria</taxon>
        <taxon>Neisseriales</taxon>
        <taxon>Neisseriaceae</taxon>
        <taxon>Kingella</taxon>
    </lineage>
</organism>
<dbReference type="GeneID" id="84906275"/>
<accession>A0ABS1BQF9</accession>
<dbReference type="RefSeq" id="WP_155803138.1">
    <property type="nucleotide sequence ID" value="NZ_JAEHNZ010000001.1"/>
</dbReference>
<comment type="caution">
    <text evidence="1">The sequence shown here is derived from an EMBL/GenBank/DDBJ whole genome shotgun (WGS) entry which is preliminary data.</text>
</comment>
<dbReference type="EMBL" id="JAEHNZ010000001">
    <property type="protein sequence ID" value="MBK0395172.1"/>
    <property type="molecule type" value="Genomic_DNA"/>
</dbReference>
<reference evidence="1 2" key="1">
    <citation type="journal article" date="2021" name="Pathogens">
        <title>Isolation and Characterization of Kingella bonacorsii sp. nov., A Novel Kingella Species Detected in a Stable Periodontitis Subject.</title>
        <authorList>
            <person name="Antezack A."/>
            <person name="Boxberger M."/>
            <person name="Rolland C."/>
            <person name="Monnet-Corti V."/>
            <person name="La Scola B."/>
        </authorList>
    </citation>
    <scope>NUCLEOTIDE SEQUENCE [LARGE SCALE GENOMIC DNA]</scope>
    <source>
        <strain evidence="1 2">Marseille-Q4569</strain>
    </source>
</reference>
<protein>
    <submittedName>
        <fullName evidence="1">Uncharacterized protein</fullName>
    </submittedName>
</protein>
<gene>
    <name evidence="1" type="ORF">JDW22_00890</name>
</gene>
<proteinExistence type="predicted"/>
<dbReference type="Proteomes" id="UP000614058">
    <property type="component" value="Unassembled WGS sequence"/>
</dbReference>
<keyword evidence="2" id="KW-1185">Reference proteome</keyword>
<sequence length="49" mass="5393">MRRIGGSLKASLRASAKLKSFIGQQNSRASHPTVFVSGCLLHRATDYFQ</sequence>
<name>A0ABS1BQF9_9NEIS</name>